<accession>A0A9P8CKD8</accession>
<keyword evidence="1" id="KW-1133">Transmembrane helix</keyword>
<keyword evidence="1" id="KW-0472">Membrane</keyword>
<reference evidence="2" key="1">
    <citation type="journal article" date="2021" name="IMA Fungus">
        <title>Genomic characterization of three marine fungi, including Emericellopsis atlantica sp. nov. with signatures of a generalist lifestyle and marine biomass degradation.</title>
        <authorList>
            <person name="Hagestad O.C."/>
            <person name="Hou L."/>
            <person name="Andersen J.H."/>
            <person name="Hansen E.H."/>
            <person name="Altermark B."/>
            <person name="Li C."/>
            <person name="Kuhnert E."/>
            <person name="Cox R.J."/>
            <person name="Crous P.W."/>
            <person name="Spatafora J.W."/>
            <person name="Lail K."/>
            <person name="Amirebrahimi M."/>
            <person name="Lipzen A."/>
            <person name="Pangilinan J."/>
            <person name="Andreopoulos W."/>
            <person name="Hayes R.D."/>
            <person name="Ng V."/>
            <person name="Grigoriev I.V."/>
            <person name="Jackson S.A."/>
            <person name="Sutton T.D.S."/>
            <person name="Dobson A.D.W."/>
            <person name="Rama T."/>
        </authorList>
    </citation>
    <scope>NUCLEOTIDE SEQUENCE</scope>
    <source>
        <strain evidence="2">TS7</strain>
    </source>
</reference>
<dbReference type="OrthoDB" id="10039566at2759"/>
<feature type="transmembrane region" description="Helical" evidence="1">
    <location>
        <begin position="34"/>
        <end position="58"/>
    </location>
</feature>
<dbReference type="PANTHER" id="PTHR35895:SF1">
    <property type="entry name" value="LIPID-BINDING SERUM GLYCOPROTEIN C-TERMINAL DOMAIN-CONTAINING PROTEIN"/>
    <property type="match status" value="1"/>
</dbReference>
<dbReference type="RefSeq" id="XP_046113764.1">
    <property type="nucleotide sequence ID" value="XM_046266937.1"/>
</dbReference>
<evidence type="ECO:0000313" key="2">
    <source>
        <dbReference type="EMBL" id="KAG9249840.1"/>
    </source>
</evidence>
<protein>
    <submittedName>
        <fullName evidence="2">Uncharacterized protein</fullName>
    </submittedName>
</protein>
<dbReference type="Pfam" id="PF12505">
    <property type="entry name" value="DUF3712"/>
    <property type="match status" value="1"/>
</dbReference>
<dbReference type="InterPro" id="IPR022185">
    <property type="entry name" value="DUF3712"/>
</dbReference>
<sequence>MSLKDETQTHQTAGGDVVHRRSKRRRCGAHCKRFWWAYLIAFACVVVLVVCLVIFVGVPNIAQDKLNEAKLEIQGVNILNTEPNKFLMEVNSTITTDGSIHADVDAFTGSMYLEDHEPHVAFAMLNFPETSADKMQVVNISQEVKVADMDAFVRFNEWFVERESLRLTIEGKTKVKPAGLDRKYDVTFKKTLDVKGLNLLKGTEVLVDSAELSLKVDDNNKNFYGEADIPNPSHFTLEVLQGNAVFHQYIGDEELGHLFIDDLILYPGSNLVNVSANLEQARVVSILRTPEYCKDGIIPFKLLAENVTRDGKDIEYFAKGLAVANQTVDINIGAIIEKSLGAKIGCAD</sequence>
<dbReference type="EMBL" id="MU251289">
    <property type="protein sequence ID" value="KAG9249840.1"/>
    <property type="molecule type" value="Genomic_DNA"/>
</dbReference>
<keyword evidence="3" id="KW-1185">Reference proteome</keyword>
<name>A0A9P8CKD8_9HYPO</name>
<dbReference type="PANTHER" id="PTHR35895">
    <property type="entry name" value="CHROMOSOME 16, WHOLE GENOME SHOTGUN SEQUENCE"/>
    <property type="match status" value="1"/>
</dbReference>
<dbReference type="Proteomes" id="UP000887229">
    <property type="component" value="Unassembled WGS sequence"/>
</dbReference>
<organism evidence="2 3">
    <name type="scientific">Emericellopsis atlantica</name>
    <dbReference type="NCBI Taxonomy" id="2614577"/>
    <lineage>
        <taxon>Eukaryota</taxon>
        <taxon>Fungi</taxon>
        <taxon>Dikarya</taxon>
        <taxon>Ascomycota</taxon>
        <taxon>Pezizomycotina</taxon>
        <taxon>Sordariomycetes</taxon>
        <taxon>Hypocreomycetidae</taxon>
        <taxon>Hypocreales</taxon>
        <taxon>Bionectriaceae</taxon>
        <taxon>Emericellopsis</taxon>
    </lineage>
</organism>
<evidence type="ECO:0000313" key="3">
    <source>
        <dbReference type="Proteomes" id="UP000887229"/>
    </source>
</evidence>
<evidence type="ECO:0000256" key="1">
    <source>
        <dbReference type="SAM" id="Phobius"/>
    </source>
</evidence>
<dbReference type="GO" id="GO:0000329">
    <property type="term" value="C:fungal-type vacuole membrane"/>
    <property type="evidence" value="ECO:0007669"/>
    <property type="project" value="InterPro"/>
</dbReference>
<comment type="caution">
    <text evidence="2">The sequence shown here is derived from an EMBL/GenBank/DDBJ whole genome shotgun (WGS) entry which is preliminary data.</text>
</comment>
<keyword evidence="1" id="KW-0812">Transmembrane</keyword>
<dbReference type="InterPro" id="IPR046368">
    <property type="entry name" value="Tag1"/>
</dbReference>
<dbReference type="AlphaFoldDB" id="A0A9P8CKD8"/>
<dbReference type="GeneID" id="70297840"/>
<proteinExistence type="predicted"/>
<gene>
    <name evidence="2" type="ORF">F5Z01DRAFT_745892</name>
</gene>